<dbReference type="EMBL" id="MF663786">
    <property type="protein sequence ID" value="ATI15716.1"/>
    <property type="molecule type" value="Genomic_DNA"/>
</dbReference>
<dbReference type="CDD" id="cd01029">
    <property type="entry name" value="TOPRIM_primases"/>
    <property type="match status" value="1"/>
</dbReference>
<feature type="region of interest" description="Disordered" evidence="1">
    <location>
        <begin position="341"/>
        <end position="397"/>
    </location>
</feature>
<feature type="compositionally biased region" description="Acidic residues" evidence="1">
    <location>
        <begin position="380"/>
        <end position="390"/>
    </location>
</feature>
<keyword evidence="3" id="KW-0347">Helicase</keyword>
<keyword evidence="3" id="KW-0067">ATP-binding</keyword>
<evidence type="ECO:0000256" key="1">
    <source>
        <dbReference type="SAM" id="MobiDB-lite"/>
    </source>
</evidence>
<keyword evidence="3" id="KW-0547">Nucleotide-binding</keyword>
<dbReference type="GO" id="GO:0004386">
    <property type="term" value="F:helicase activity"/>
    <property type="evidence" value="ECO:0007669"/>
    <property type="project" value="UniProtKB-KW"/>
</dbReference>
<protein>
    <submittedName>
        <fullName evidence="3">Putative DNA primase/helicase</fullName>
    </submittedName>
</protein>
<dbReference type="KEGG" id="vg:54982972"/>
<name>A0A291LAR9_9CAUD</name>
<dbReference type="GeneID" id="54982972"/>
<dbReference type="InterPro" id="IPR034154">
    <property type="entry name" value="TOPRIM_DnaG/twinkle"/>
</dbReference>
<dbReference type="Proteomes" id="UP000228765">
    <property type="component" value="Segment"/>
</dbReference>
<accession>A0A291LAR9</accession>
<evidence type="ECO:0000259" key="2">
    <source>
        <dbReference type="Pfam" id="PF13362"/>
    </source>
</evidence>
<proteinExistence type="predicted"/>
<dbReference type="SUPFAM" id="SSF52540">
    <property type="entry name" value="P-loop containing nucleoside triphosphate hydrolases"/>
    <property type="match status" value="1"/>
</dbReference>
<sequence>MLHESDIIDQFCRAMREEDIHVSAADLKADGKLHRIRADGDREKTVWYVLHADDRPAGMFGCNRRYGHDTKFTWKADIKRAPLTAAEKRAYRERMERIEAQRAAEDAAASAAAAERANRLWSEAVDCDAHPYLERKGIRAHGLRVGRWEVINQDTGEVHTVTNQALLIPMRDLTKRIHSLQAIMPKKREGASDKWYLTDGDKEGHFWVIGRPLEHEGKQVIVICEGYATGASIHEATGHAVIIAFDAPNLLPVAKVWRARFPDAIIIIAADNDQWTLKPVVNPGLTRARECEKEVGALVAFPPFDAALGATNERGGRAHGPTDFNDLQQLEGHEAICGVFDAVLNPPPAPDPAPPDNDPPPPWEGSDEDDPPASDGAPPDGDDDEDDGDDRPENNGYFTILGYDRDQYFIFSHGKRQIIVCTKGDFSDIGLIALAPLNWWEACFPGSEKAGGIDRKAAANFIVRTAEKRGIYDTSRIRGRGAWADEGRAIYHHGGYLSVDGQRVEITRLESEFVYELGKSLPDPHDRQFTEAEGQQLLELVRRFRWSKPGSAVLFVGWVALAPVCGAMPWRPHLWITGGAGSGKSTIAKMAHNLLRGTDVFAQGSSSEAGIRQRLKADALPVLMDESESTEESDAKRIQSILALIRQASTESDAETLKGTADGSGMTFHIRSMFCLASIQVALKNKADIDRLSVLTLRSGRDGKGDPNEWKSLRDAIHALVEHDPTVPRRLLRRAIDLLPTTLKNIDVFTEAGARVFGSQRDGDQYGTLLAGAWSLISSAVATQEQAEALIKEYDWSEHLEGADEDESARALSALMEGKIRINGIDITVYELVCEASNVSVPGLDIGSTKADSFLQRHGMRVKDGFLVLSNSSNELKRLVADTQYAADLRGMLLRVPGADRNINKPLKFNGVQSKCIRVPLDPILHDLPTTPPARPATLADLETEPF</sequence>
<feature type="compositionally biased region" description="Pro residues" evidence="1">
    <location>
        <begin position="345"/>
        <end position="363"/>
    </location>
</feature>
<feature type="domain" description="Toprim" evidence="2">
    <location>
        <begin position="221"/>
        <end position="333"/>
    </location>
</feature>
<organism evidence="3 4">
    <name type="scientific">Bordetella phage vB_BbrM_PHB04</name>
    <dbReference type="NCBI Taxonomy" id="2029657"/>
    <lineage>
        <taxon>Viruses</taxon>
        <taxon>Duplodnaviria</taxon>
        <taxon>Heunggongvirae</taxon>
        <taxon>Uroviricota</taxon>
        <taxon>Caudoviricetes</taxon>
        <taxon>Phabquatrovirus</taxon>
        <taxon>Phabquatrovirus PHB04</taxon>
    </lineage>
</organism>
<keyword evidence="4" id="KW-1185">Reference proteome</keyword>
<reference evidence="3 4" key="1">
    <citation type="submission" date="2017-08" db="EMBL/GenBank/DDBJ databases">
        <title>Complete genome sequence of a novel bacteriophage infecting Bordetella bronchiseptica.</title>
        <authorList>
            <person name="Chen Y."/>
            <person name="Song J."/>
            <person name="Wu B."/>
        </authorList>
    </citation>
    <scope>NUCLEOTIDE SEQUENCE [LARGE SCALE GENOMIC DNA]</scope>
</reference>
<keyword evidence="3" id="KW-0378">Hydrolase</keyword>
<evidence type="ECO:0000313" key="4">
    <source>
        <dbReference type="Proteomes" id="UP000228765"/>
    </source>
</evidence>
<dbReference type="Pfam" id="PF13362">
    <property type="entry name" value="Toprim_3"/>
    <property type="match status" value="1"/>
</dbReference>
<dbReference type="RefSeq" id="YP_009792764.1">
    <property type="nucleotide sequence ID" value="NC_047861.1"/>
</dbReference>
<evidence type="ECO:0000313" key="3">
    <source>
        <dbReference type="EMBL" id="ATI15716.1"/>
    </source>
</evidence>
<dbReference type="InterPro" id="IPR006171">
    <property type="entry name" value="TOPRIM_dom"/>
</dbReference>
<dbReference type="InterPro" id="IPR027417">
    <property type="entry name" value="P-loop_NTPase"/>
</dbReference>